<proteinExistence type="predicted"/>
<gene>
    <name evidence="2" type="ORF">STAS_06608</name>
</gene>
<dbReference type="AlphaFoldDB" id="A0A5A7PD15"/>
<dbReference type="EMBL" id="BKCP01004372">
    <property type="protein sequence ID" value="GER30651.1"/>
    <property type="molecule type" value="Genomic_DNA"/>
</dbReference>
<keyword evidence="3" id="KW-1185">Reference proteome</keyword>
<evidence type="ECO:0000313" key="3">
    <source>
        <dbReference type="Proteomes" id="UP000325081"/>
    </source>
</evidence>
<feature type="region of interest" description="Disordered" evidence="1">
    <location>
        <begin position="13"/>
        <end position="57"/>
    </location>
</feature>
<name>A0A5A7PD15_STRAF</name>
<accession>A0A5A7PD15</accession>
<dbReference type="OrthoDB" id="10555038at2759"/>
<evidence type="ECO:0000256" key="1">
    <source>
        <dbReference type="SAM" id="MobiDB-lite"/>
    </source>
</evidence>
<reference evidence="3" key="1">
    <citation type="journal article" date="2019" name="Curr. Biol.">
        <title>Genome Sequence of Striga asiatica Provides Insight into the Evolution of Plant Parasitism.</title>
        <authorList>
            <person name="Yoshida S."/>
            <person name="Kim S."/>
            <person name="Wafula E.K."/>
            <person name="Tanskanen J."/>
            <person name="Kim Y.M."/>
            <person name="Honaas L."/>
            <person name="Yang Z."/>
            <person name="Spallek T."/>
            <person name="Conn C.E."/>
            <person name="Ichihashi Y."/>
            <person name="Cheong K."/>
            <person name="Cui S."/>
            <person name="Der J.P."/>
            <person name="Gundlach H."/>
            <person name="Jiao Y."/>
            <person name="Hori C."/>
            <person name="Ishida J.K."/>
            <person name="Kasahara H."/>
            <person name="Kiba T."/>
            <person name="Kim M.S."/>
            <person name="Koo N."/>
            <person name="Laohavisit A."/>
            <person name="Lee Y.H."/>
            <person name="Lumba S."/>
            <person name="McCourt P."/>
            <person name="Mortimer J.C."/>
            <person name="Mutuku J.M."/>
            <person name="Nomura T."/>
            <person name="Sasaki-Sekimoto Y."/>
            <person name="Seto Y."/>
            <person name="Wang Y."/>
            <person name="Wakatake T."/>
            <person name="Sakakibara H."/>
            <person name="Demura T."/>
            <person name="Yamaguchi S."/>
            <person name="Yoneyama K."/>
            <person name="Manabe R.I."/>
            <person name="Nelson D.C."/>
            <person name="Schulman A.H."/>
            <person name="Timko M.P."/>
            <person name="dePamphilis C.W."/>
            <person name="Choi D."/>
            <person name="Shirasu K."/>
        </authorList>
    </citation>
    <scope>NUCLEOTIDE SEQUENCE [LARGE SCALE GENOMIC DNA]</scope>
    <source>
        <strain evidence="3">cv. UVA1</strain>
    </source>
</reference>
<dbReference type="Proteomes" id="UP000325081">
    <property type="component" value="Unassembled WGS sequence"/>
</dbReference>
<protein>
    <submittedName>
        <fullName evidence="2">Mo25 family protein</fullName>
    </submittedName>
</protein>
<organism evidence="2 3">
    <name type="scientific">Striga asiatica</name>
    <name type="common">Asiatic witchweed</name>
    <name type="synonym">Buchnera asiatica</name>
    <dbReference type="NCBI Taxonomy" id="4170"/>
    <lineage>
        <taxon>Eukaryota</taxon>
        <taxon>Viridiplantae</taxon>
        <taxon>Streptophyta</taxon>
        <taxon>Embryophyta</taxon>
        <taxon>Tracheophyta</taxon>
        <taxon>Spermatophyta</taxon>
        <taxon>Magnoliopsida</taxon>
        <taxon>eudicotyledons</taxon>
        <taxon>Gunneridae</taxon>
        <taxon>Pentapetalae</taxon>
        <taxon>asterids</taxon>
        <taxon>lamiids</taxon>
        <taxon>Lamiales</taxon>
        <taxon>Orobanchaceae</taxon>
        <taxon>Buchnereae</taxon>
        <taxon>Striga</taxon>
    </lineage>
</organism>
<comment type="caution">
    <text evidence="2">The sequence shown here is derived from an EMBL/GenBank/DDBJ whole genome shotgun (WGS) entry which is preliminary data.</text>
</comment>
<evidence type="ECO:0000313" key="2">
    <source>
        <dbReference type="EMBL" id="GER30651.1"/>
    </source>
</evidence>
<sequence>MPAEGQNWRLFIIRTRPTGEAGPPSQSVTRSLSPREEHGGGGDSTKMKSLFKSKPKTPVDLVRQTRDLLVLVDRGGADVKEIKRDEKVCFVSVFLWRIVLFEEIVFGDLSLVCMTL</sequence>